<keyword evidence="3" id="KW-1185">Reference proteome</keyword>
<dbReference type="PANTHER" id="PTHR13366">
    <property type="entry name" value="MALARIA ANTIGEN-RELATED"/>
    <property type="match status" value="1"/>
</dbReference>
<dbReference type="InterPro" id="IPR016024">
    <property type="entry name" value="ARM-type_fold"/>
</dbReference>
<dbReference type="InterPro" id="IPR011989">
    <property type="entry name" value="ARM-like"/>
</dbReference>
<dbReference type="OrthoDB" id="422637at2759"/>
<organism evidence="2">
    <name type="scientific">Absidia glauca</name>
    <name type="common">Pin mould</name>
    <dbReference type="NCBI Taxonomy" id="4829"/>
    <lineage>
        <taxon>Eukaryota</taxon>
        <taxon>Fungi</taxon>
        <taxon>Fungi incertae sedis</taxon>
        <taxon>Mucoromycota</taxon>
        <taxon>Mucoromycotina</taxon>
        <taxon>Mucoromycetes</taxon>
        <taxon>Mucorales</taxon>
        <taxon>Cunninghamellaceae</taxon>
        <taxon>Absidia</taxon>
    </lineage>
</organism>
<dbReference type="OMA" id="NIWDMEI"/>
<sequence>MKPLLELEQCFQSSESLSPDTIIEQLEKVNKLDTQDKDYTDQQIIDLIVLGTTKIPIQHKASPAFCHFIFKQCTKQIRVSSFRASSFEKCLLYLLNGLENDAVLADLLVDILRALSALIYENSTNTSKFYTRLTPCLLKFADRSMKPLEIRRMAINCLGNLCAGAGSKLQLYYKDIYQVLLSNLCVVGKGSMASVNSLDLSDSAVRKVASSTLRALQFLLSQDRTLVSNPLYDSVDIAMNRCSRTTQSYQQQPSWRSLNSKYLSTGIISSDSEMSDSDGMTFNPRRCRDDAKIRNNALLCLLAIAKTQPKTLYPHWQKFIPDTFSTFLKNHVVASSLPTTASLRSTTTQHPISPILRSDHQPYSLLTLLLYDPMVTVRVATCHTLIAMLEGSKQYLTMASERETTSSFTSLSEKLGSLVHDLHLGLVYALAKETDPDVMALILKVMSTLMVNTSYDRLSSGYLTQFYRVILSHCWNSDGDPGQAVVVLQTLAAMMTATGATLEIQTILTGGGDDSVQPLLLPLLLSLIDAVGGGLPEIQVETWHILSLCAKHHFKSVMFHAWDRIEAPFELAFSQPRLRSVSLGFIEAFASSMTQYCSVDVTSEDLETCIKWWMMILEKYIQQASMDSLSDVRVLTCDCLSSMAKPVFEQLPARYQRLAMALLLPLPEDEESQVRAAACRALGAFVLFPSLREDTCFVSDMATAVLDRMEDPVTLVRLRASWAQGNLCDALVIASDIEGFCLREWISISTWSKILGTSTVASLDNDKLRSNAVRAMGSLLRITPPDYFKDRHVMFLIRDAMAGLVKNIESGSLKTRWNACHAASNTMNNPAFPLGFIQQRQFQQSDYDDEGELYPQRQHEYPWTATLFRALIHALTQCKNYKVRINAALALATPHQSAQYGHHLATVYQTVLSTWHDCQDPNATTEFQEYKYQEQMKDQIKNALLHLRPWLPELDQMTIDTLFLDT</sequence>
<dbReference type="EMBL" id="LT550270">
    <property type="protein sequence ID" value="SAL95273.1"/>
    <property type="molecule type" value="Genomic_DNA"/>
</dbReference>
<gene>
    <name evidence="2" type="primary">ABSGL_00591.1 scaffold 832</name>
</gene>
<dbReference type="InterPro" id="IPR025283">
    <property type="entry name" value="DUF4042"/>
</dbReference>
<dbReference type="Proteomes" id="UP000078561">
    <property type="component" value="Unassembled WGS sequence"/>
</dbReference>
<evidence type="ECO:0000259" key="1">
    <source>
        <dbReference type="Pfam" id="PF13251"/>
    </source>
</evidence>
<reference evidence="2" key="1">
    <citation type="submission" date="2016-04" db="EMBL/GenBank/DDBJ databases">
        <authorList>
            <person name="Evans L.H."/>
            <person name="Alamgir A."/>
            <person name="Owens N."/>
            <person name="Weber N.D."/>
            <person name="Virtaneva K."/>
            <person name="Barbian K."/>
            <person name="Babar A."/>
            <person name="Rosenke K."/>
        </authorList>
    </citation>
    <scope>NUCLEOTIDE SEQUENCE [LARGE SCALE GENOMIC DNA]</scope>
    <source>
        <strain evidence="2">CBS 101.48</strain>
    </source>
</reference>
<dbReference type="InParanoid" id="A0A168KRN6"/>
<name>A0A168KRN6_ABSGL</name>
<dbReference type="InterPro" id="IPR052107">
    <property type="entry name" value="HEAT6"/>
</dbReference>
<proteinExistence type="predicted"/>
<evidence type="ECO:0000313" key="3">
    <source>
        <dbReference type="Proteomes" id="UP000078561"/>
    </source>
</evidence>
<dbReference type="PANTHER" id="PTHR13366:SF0">
    <property type="entry name" value="HEAT REPEAT-CONTAINING PROTEIN 6"/>
    <property type="match status" value="1"/>
</dbReference>
<dbReference type="AlphaFoldDB" id="A0A168KRN6"/>
<evidence type="ECO:0000313" key="2">
    <source>
        <dbReference type="EMBL" id="SAL95273.1"/>
    </source>
</evidence>
<dbReference type="SUPFAM" id="SSF48371">
    <property type="entry name" value="ARM repeat"/>
    <property type="match status" value="2"/>
</dbReference>
<dbReference type="Pfam" id="PF13251">
    <property type="entry name" value="DUF4042"/>
    <property type="match status" value="1"/>
</dbReference>
<dbReference type="STRING" id="4829.A0A168KRN6"/>
<protein>
    <recommendedName>
        <fullName evidence="1">DUF4042 domain-containing protein</fullName>
    </recommendedName>
</protein>
<feature type="domain" description="DUF4042" evidence="1">
    <location>
        <begin position="358"/>
        <end position="501"/>
    </location>
</feature>
<dbReference type="Gene3D" id="1.25.10.10">
    <property type="entry name" value="Leucine-rich Repeat Variant"/>
    <property type="match status" value="3"/>
</dbReference>
<accession>A0A168KRN6</accession>